<comment type="caution">
    <text evidence="3">The sequence shown here is derived from an EMBL/GenBank/DDBJ whole genome shotgun (WGS) entry which is preliminary data.</text>
</comment>
<evidence type="ECO:0008006" key="5">
    <source>
        <dbReference type="Google" id="ProtNLM"/>
    </source>
</evidence>
<keyword evidence="2" id="KW-0472">Membrane</keyword>
<dbReference type="EMBL" id="BMQJ01000025">
    <property type="protein sequence ID" value="GGQ29209.1"/>
    <property type="molecule type" value="Genomic_DNA"/>
</dbReference>
<evidence type="ECO:0000313" key="3">
    <source>
        <dbReference type="EMBL" id="GGQ29209.1"/>
    </source>
</evidence>
<keyword evidence="2" id="KW-0812">Transmembrane</keyword>
<accession>A0ABQ2RHF5</accession>
<reference evidence="4" key="1">
    <citation type="journal article" date="2019" name="Int. J. Syst. Evol. Microbiol.">
        <title>The Global Catalogue of Microorganisms (GCM) 10K type strain sequencing project: providing services to taxonomists for standard genome sequencing and annotation.</title>
        <authorList>
            <consortium name="The Broad Institute Genomics Platform"/>
            <consortium name="The Broad Institute Genome Sequencing Center for Infectious Disease"/>
            <person name="Wu L."/>
            <person name="Ma J."/>
        </authorList>
    </citation>
    <scope>NUCLEOTIDE SEQUENCE [LARGE SCALE GENOMIC DNA]</scope>
    <source>
        <strain evidence="4">JCM 3115</strain>
    </source>
</reference>
<proteinExistence type="predicted"/>
<dbReference type="Proteomes" id="UP000611554">
    <property type="component" value="Unassembled WGS sequence"/>
</dbReference>
<name>A0ABQ2RHF5_9ACTN</name>
<sequence length="380" mass="39846">MDFWKAVFALVKRRFIGPPLILLSFAAAALAFQLVPTTYVSTASMVLTTPATGGTLPADPTRPIGLTNPLLQFSDGLRVTAGILILSMNTPEVAAELGLVKDGTTEITINDGRTNPDLLGISTNGPFVYVEVQSRSAAEAQKVVVKAKQRIRKELLTRQQALRAPRSTFISVVDVVPSSTPEAKVTSRLTAAGGVLFAVLALGFGVAYGVTEARAGRRRRAVDPAYPASWEPIFPEPAFPASSGLSEAPAAPAGKGAEWAHVAATASATGAEPSLTVYPPEGVRGSAEGPFHDEPAQLVVILDEEEPPEHRGEPPGGDHEDSGEKHGEGHEGLGGERQDLDGEFGGEHEHFGGDPDDDRGEGAADTVVFTRAGGRGHREG</sequence>
<feature type="transmembrane region" description="Helical" evidence="2">
    <location>
        <begin position="189"/>
        <end position="210"/>
    </location>
</feature>
<feature type="region of interest" description="Disordered" evidence="1">
    <location>
        <begin position="305"/>
        <end position="380"/>
    </location>
</feature>
<keyword evidence="2" id="KW-1133">Transmembrane helix</keyword>
<dbReference type="RefSeq" id="WP_189250632.1">
    <property type="nucleotide sequence ID" value="NZ_BMQJ01000025.1"/>
</dbReference>
<gene>
    <name evidence="3" type="ORF">GCM10010140_69300</name>
</gene>
<feature type="region of interest" description="Disordered" evidence="1">
    <location>
        <begin position="267"/>
        <end position="291"/>
    </location>
</feature>
<evidence type="ECO:0000256" key="1">
    <source>
        <dbReference type="SAM" id="MobiDB-lite"/>
    </source>
</evidence>
<protein>
    <recommendedName>
        <fullName evidence="5">Polysaccharide chain length determinant N-terminal domain-containing protein</fullName>
    </recommendedName>
</protein>
<organism evidence="3 4">
    <name type="scientific">Streptosporangium pseudovulgare</name>
    <dbReference type="NCBI Taxonomy" id="35765"/>
    <lineage>
        <taxon>Bacteria</taxon>
        <taxon>Bacillati</taxon>
        <taxon>Actinomycetota</taxon>
        <taxon>Actinomycetes</taxon>
        <taxon>Streptosporangiales</taxon>
        <taxon>Streptosporangiaceae</taxon>
        <taxon>Streptosporangium</taxon>
    </lineage>
</organism>
<feature type="compositionally biased region" description="Basic and acidic residues" evidence="1">
    <location>
        <begin position="308"/>
        <end position="353"/>
    </location>
</feature>
<evidence type="ECO:0000313" key="4">
    <source>
        <dbReference type="Proteomes" id="UP000611554"/>
    </source>
</evidence>
<evidence type="ECO:0000256" key="2">
    <source>
        <dbReference type="SAM" id="Phobius"/>
    </source>
</evidence>
<keyword evidence="4" id="KW-1185">Reference proteome</keyword>